<dbReference type="GO" id="GO:0005789">
    <property type="term" value="C:endoplasmic reticulum membrane"/>
    <property type="evidence" value="ECO:0007669"/>
    <property type="project" value="UniProtKB-SubCell"/>
</dbReference>
<keyword evidence="4 8" id="KW-1133">Transmembrane helix</keyword>
<sequence length="568" mass="65171">MIAVLLDKIYDKYSRVIARIFDTGSNFAYWSFKISWYLIPTLISVIILGILIFSLTWIFYLLFYIYYIPPKSITFPLNFEYKNNFLSQFYIDDGNTSSKSIFGSGNIYNNVINNDELTNQLLYEQSEAVASVSFDNITWKLGKKDNGVISPNNKTITVQDSSSFNKYSITLDYLIYFKNYTLRKIYNLFTFNWFGKRNKSNNSEINNIINNDILGNEIDILVELFYYPNKYNINITPFQVNIELIKCIESDNSDSLSVLAEFRKTATIEYTPDIIIRFREYFSLIPSLFGIKISCFGLGLENKITVKLVENFPLLKKYYHYHNNTNTHLSNYLNGLIKLCGANIKMKPALHAYKANLIFQTKLKFWKEVIRNHPILMGNILSIMFTLFCLILIFLISISIGFYLLWKKHSINNYCDMHISNSHLPTGTVTHNICTPSSTYHHINSNDIGKGLSLGTFRENKFAIDYSSSSTSPVIFNGLLPLETRQVITNNSKNQYLLESTFTNRNEVLSNCQGNGTVLNNTNLSQNGNIIDTTNQNDNGNGDGDITDGVNEVESTLKIEKYDNNAEN</sequence>
<dbReference type="AlphaFoldDB" id="A0AAV9XVX2"/>
<keyword evidence="5" id="KW-0443">Lipid metabolism</keyword>
<evidence type="ECO:0000256" key="2">
    <source>
        <dbReference type="ARBA" id="ARBA00022692"/>
    </source>
</evidence>
<proteinExistence type="predicted"/>
<dbReference type="InterPro" id="IPR009617">
    <property type="entry name" value="Seipin"/>
</dbReference>
<protein>
    <submittedName>
        <fullName evidence="9">Uncharacterized protein</fullName>
    </submittedName>
</protein>
<evidence type="ECO:0000313" key="10">
    <source>
        <dbReference type="Proteomes" id="UP001311799"/>
    </source>
</evidence>
<feature type="compositionally biased region" description="Low complexity" evidence="7">
    <location>
        <begin position="526"/>
        <end position="540"/>
    </location>
</feature>
<organism evidence="9 10">
    <name type="scientific">Cryptosporidium xiaoi</name>
    <dbReference type="NCBI Taxonomy" id="659607"/>
    <lineage>
        <taxon>Eukaryota</taxon>
        <taxon>Sar</taxon>
        <taxon>Alveolata</taxon>
        <taxon>Apicomplexa</taxon>
        <taxon>Conoidasida</taxon>
        <taxon>Coccidia</taxon>
        <taxon>Eucoccidiorida</taxon>
        <taxon>Eimeriorina</taxon>
        <taxon>Cryptosporidiidae</taxon>
        <taxon>Cryptosporidium</taxon>
    </lineage>
</organism>
<evidence type="ECO:0000256" key="4">
    <source>
        <dbReference type="ARBA" id="ARBA00022989"/>
    </source>
</evidence>
<evidence type="ECO:0000256" key="6">
    <source>
        <dbReference type="ARBA" id="ARBA00023136"/>
    </source>
</evidence>
<dbReference type="Proteomes" id="UP001311799">
    <property type="component" value="Unassembled WGS sequence"/>
</dbReference>
<feature type="transmembrane region" description="Helical" evidence="8">
    <location>
        <begin position="380"/>
        <end position="406"/>
    </location>
</feature>
<evidence type="ECO:0000256" key="3">
    <source>
        <dbReference type="ARBA" id="ARBA00022824"/>
    </source>
</evidence>
<evidence type="ECO:0000256" key="8">
    <source>
        <dbReference type="SAM" id="Phobius"/>
    </source>
</evidence>
<keyword evidence="10" id="KW-1185">Reference proteome</keyword>
<evidence type="ECO:0000256" key="1">
    <source>
        <dbReference type="ARBA" id="ARBA00004477"/>
    </source>
</evidence>
<dbReference type="PANTHER" id="PTHR21212:SF0">
    <property type="entry name" value="SEIPIN"/>
    <property type="match status" value="1"/>
</dbReference>
<feature type="region of interest" description="Disordered" evidence="7">
    <location>
        <begin position="523"/>
        <end position="549"/>
    </location>
</feature>
<dbReference type="GO" id="GO:0140042">
    <property type="term" value="P:lipid droplet formation"/>
    <property type="evidence" value="ECO:0007669"/>
    <property type="project" value="UniProtKB-ARBA"/>
</dbReference>
<evidence type="ECO:0000313" key="9">
    <source>
        <dbReference type="EMBL" id="KAK6588629.1"/>
    </source>
</evidence>
<dbReference type="EMBL" id="JAWDEY010000031">
    <property type="protein sequence ID" value="KAK6588629.1"/>
    <property type="molecule type" value="Genomic_DNA"/>
</dbReference>
<gene>
    <name evidence="9" type="ORF">RS030_3476</name>
</gene>
<name>A0AAV9XVX2_9CRYT</name>
<evidence type="ECO:0000256" key="5">
    <source>
        <dbReference type="ARBA" id="ARBA00023098"/>
    </source>
</evidence>
<comment type="caution">
    <text evidence="9">The sequence shown here is derived from an EMBL/GenBank/DDBJ whole genome shotgun (WGS) entry which is preliminary data.</text>
</comment>
<dbReference type="PANTHER" id="PTHR21212">
    <property type="entry name" value="BERNARDINELLI-SEIP CONGENITAL LIPODYSTROPHY 2 HOMOLOG BSCL2 PROTEIN"/>
    <property type="match status" value="1"/>
</dbReference>
<comment type="subcellular location">
    <subcellularLocation>
        <location evidence="1">Endoplasmic reticulum membrane</location>
        <topology evidence="1">Multi-pass membrane protein</topology>
    </subcellularLocation>
</comment>
<accession>A0AAV9XVX2</accession>
<keyword evidence="6 8" id="KW-0472">Membrane</keyword>
<dbReference type="GO" id="GO:0006629">
    <property type="term" value="P:lipid metabolic process"/>
    <property type="evidence" value="ECO:0007669"/>
    <property type="project" value="UniProtKB-KW"/>
</dbReference>
<evidence type="ECO:0000256" key="7">
    <source>
        <dbReference type="SAM" id="MobiDB-lite"/>
    </source>
</evidence>
<keyword evidence="2 8" id="KW-0812">Transmembrane</keyword>
<reference evidence="9 10" key="1">
    <citation type="submission" date="2023-10" db="EMBL/GenBank/DDBJ databases">
        <title>Comparative genomics analysis reveals potential genetic determinants of host preference in Cryptosporidium xiaoi.</title>
        <authorList>
            <person name="Xiao L."/>
            <person name="Li J."/>
        </authorList>
    </citation>
    <scope>NUCLEOTIDE SEQUENCE [LARGE SCALE GENOMIC DNA]</scope>
    <source>
        <strain evidence="9 10">52996</strain>
    </source>
</reference>
<keyword evidence="3" id="KW-0256">Endoplasmic reticulum</keyword>
<dbReference type="Pfam" id="PF06775">
    <property type="entry name" value="Seipin"/>
    <property type="match status" value="1"/>
</dbReference>
<feature type="transmembrane region" description="Helical" evidence="8">
    <location>
        <begin position="34"/>
        <end position="67"/>
    </location>
</feature>